<feature type="non-terminal residue" evidence="7">
    <location>
        <position position="1"/>
    </location>
</feature>
<dbReference type="FunFam" id="2.10.70.10:FF:000014">
    <property type="entry name" value="Membrane cofactor protein"/>
    <property type="match status" value="4"/>
</dbReference>
<feature type="non-terminal residue" evidence="7">
    <location>
        <position position="698"/>
    </location>
</feature>
<keyword evidence="4 5" id="KW-1015">Disulfide bond</keyword>
<feature type="disulfide bond" evidence="5">
    <location>
        <begin position="243"/>
        <end position="270"/>
    </location>
</feature>
<dbReference type="CDD" id="cd00033">
    <property type="entry name" value="CCP"/>
    <property type="match status" value="10"/>
</dbReference>
<dbReference type="SUPFAM" id="SSF57535">
    <property type="entry name" value="Complement control module/SCR domain"/>
    <property type="match status" value="10"/>
</dbReference>
<feature type="domain" description="Sushi" evidence="6">
    <location>
        <begin position="337"/>
        <end position="402"/>
    </location>
</feature>
<feature type="domain" description="Sushi" evidence="6">
    <location>
        <begin position="404"/>
        <end position="463"/>
    </location>
</feature>
<proteinExistence type="predicted"/>
<dbReference type="Gene3D" id="1.20.5.3730">
    <property type="match status" value="1"/>
</dbReference>
<dbReference type="Proteomes" id="UP000534426">
    <property type="component" value="Unassembled WGS sequence"/>
</dbReference>
<feature type="disulfide bond" evidence="5">
    <location>
        <begin position="434"/>
        <end position="461"/>
    </location>
</feature>
<feature type="domain" description="Sushi" evidence="6">
    <location>
        <begin position="587"/>
        <end position="655"/>
    </location>
</feature>
<dbReference type="Gene3D" id="2.10.70.10">
    <property type="entry name" value="Complement Module, domain 1"/>
    <property type="match status" value="10"/>
</dbReference>
<dbReference type="PANTHER" id="PTHR45656">
    <property type="entry name" value="PROTEIN CBR-CLEC-78"/>
    <property type="match status" value="1"/>
</dbReference>
<feature type="domain" description="Sushi" evidence="6">
    <location>
        <begin position="273"/>
        <end position="336"/>
    </location>
</feature>
<dbReference type="InterPro" id="IPR051277">
    <property type="entry name" value="SEZ6_CSMD_C4BPB_Regulators"/>
</dbReference>
<feature type="domain" description="Sushi" evidence="6">
    <location>
        <begin position="528"/>
        <end position="586"/>
    </location>
</feature>
<evidence type="ECO:0000256" key="5">
    <source>
        <dbReference type="PROSITE-ProRule" id="PRU00302"/>
    </source>
</evidence>
<evidence type="ECO:0000256" key="3">
    <source>
        <dbReference type="ARBA" id="ARBA00022737"/>
    </source>
</evidence>
<accession>A0A7K4L5X8</accession>
<feature type="domain" description="Sushi" evidence="6">
    <location>
        <begin position="90"/>
        <end position="148"/>
    </location>
</feature>
<gene>
    <name evidence="7" type="primary">Cr2_0</name>
    <name evidence="7" type="ORF">CRYUND_R00564</name>
</gene>
<feature type="disulfide bond" evidence="5">
    <location>
        <begin position="465"/>
        <end position="508"/>
    </location>
</feature>
<dbReference type="Pfam" id="PF00084">
    <property type="entry name" value="Sushi"/>
    <property type="match status" value="10"/>
</dbReference>
<feature type="domain" description="Sushi" evidence="6">
    <location>
        <begin position="464"/>
        <end position="527"/>
    </location>
</feature>
<dbReference type="InterPro" id="IPR035976">
    <property type="entry name" value="Sushi/SCR/CCP_sf"/>
</dbReference>
<feature type="domain" description="Sushi" evidence="6">
    <location>
        <begin position="214"/>
        <end position="272"/>
    </location>
</feature>
<name>A0A7K4L5X8_9AVES</name>
<sequence>STAREKTHGILNTAANICYSSGVRCPSPDVKYGKHMHVWSYKENNYEYGDRVRITCNDGYTFKDHVSEVVLECTASGAWDSQEPECVPELHCPEPVINHGKANYKSREVYTPRTQVTLTCDSGYVLLGQASIECQADRSWAPHLPLCEKVCDPPPKINHGQHSDLRMQHFFYGSKVTYSCAEGLSLIGESSLYCTSIDGENLTWSGPAPECKVVRCPKPVIAHGGMSQPWHTFPYGVAVQFSCDEGYVLHGSNRSECGGDSAWHPPLPTCQPGTCKDPPKIPNAFQKSSVGMLIPAGTTVEYDCLRGYELIPGMASGRVVCLENFTWSPVENFCQKIRCRNPNITNGVQIPKPRPGEDTYEYGDTVSIECNPGYGIRGGNIRALTRCRYDGSWDAALHVCEPEIHCPSPTVNHGRQTSPRQAVYAFEDTAEFQCDPGYVLKGTRRIQCWSDGMWRPPVPYCDRVCGPPPKITSGKYSDFRMQHYPYGSKVTYSCAEGLSLIGESSLYCTSIDGENLTWSGPAPECKVVRCPKPVIAHGGMSQPWHTFPYGVAVQFSCDEGYVLHGSNRSECGGDSAWHPPLPTCQPVLCPKPQVKNGKLVGTGDGKLWYRTNATLTFECLQGHHFSGDGDIALADSWTVTCLGDGTWTQLPKCNDAGICEEVDDIKTAFECGVPVAELKMLLEIQKLFLEIQKLKVEL</sequence>
<evidence type="ECO:0000256" key="1">
    <source>
        <dbReference type="ARBA" id="ARBA00022659"/>
    </source>
</evidence>
<keyword evidence="2" id="KW-0732">Signal</keyword>
<evidence type="ECO:0000259" key="6">
    <source>
        <dbReference type="PROSITE" id="PS50923"/>
    </source>
</evidence>
<evidence type="ECO:0000256" key="4">
    <source>
        <dbReference type="ARBA" id="ARBA00023157"/>
    </source>
</evidence>
<keyword evidence="3" id="KW-0677">Repeat</keyword>
<comment type="caution">
    <text evidence="5">Lacks conserved residue(s) required for the propagation of feature annotation.</text>
</comment>
<dbReference type="PANTHER" id="PTHR45656:SF4">
    <property type="entry name" value="PROTEIN CBR-CLEC-78"/>
    <property type="match status" value="1"/>
</dbReference>
<organism evidence="7 8">
    <name type="scientific">Crypturellus undulatus</name>
    <dbReference type="NCBI Taxonomy" id="48396"/>
    <lineage>
        <taxon>Eukaryota</taxon>
        <taxon>Metazoa</taxon>
        <taxon>Chordata</taxon>
        <taxon>Craniata</taxon>
        <taxon>Vertebrata</taxon>
        <taxon>Euteleostomi</taxon>
        <taxon>Archelosauria</taxon>
        <taxon>Archosauria</taxon>
        <taxon>Dinosauria</taxon>
        <taxon>Saurischia</taxon>
        <taxon>Theropoda</taxon>
        <taxon>Coelurosauria</taxon>
        <taxon>Aves</taxon>
        <taxon>Palaeognathae</taxon>
        <taxon>Tinamiformes</taxon>
        <taxon>Tinamidae</taxon>
        <taxon>Crypturellus</taxon>
    </lineage>
</organism>
<feature type="domain" description="Sushi" evidence="6">
    <location>
        <begin position="149"/>
        <end position="213"/>
    </location>
</feature>
<dbReference type="InterPro" id="IPR000436">
    <property type="entry name" value="Sushi_SCR_CCP_dom"/>
</dbReference>
<dbReference type="EMBL" id="VWPW01004094">
    <property type="protein sequence ID" value="NWJ00011.1"/>
    <property type="molecule type" value="Genomic_DNA"/>
</dbReference>
<feature type="disulfide bond" evidence="5">
    <location>
        <begin position="120"/>
        <end position="147"/>
    </location>
</feature>
<protein>
    <submittedName>
        <fullName evidence="7">CR2 protein</fullName>
    </submittedName>
</protein>
<evidence type="ECO:0000313" key="7">
    <source>
        <dbReference type="EMBL" id="NWJ00011.1"/>
    </source>
</evidence>
<feature type="disulfide bond" evidence="5">
    <location>
        <begin position="151"/>
        <end position="194"/>
    </location>
</feature>
<comment type="caution">
    <text evidence="7">The sequence shown here is derived from an EMBL/GenBank/DDBJ whole genome shotgun (WGS) entry which is preliminary data.</text>
</comment>
<dbReference type="PROSITE" id="PS50923">
    <property type="entry name" value="SUSHI"/>
    <property type="match status" value="10"/>
</dbReference>
<dbReference type="SMART" id="SM00032">
    <property type="entry name" value="CCP"/>
    <property type="match status" value="10"/>
</dbReference>
<keyword evidence="1 5" id="KW-0768">Sushi</keyword>
<feature type="disulfide bond" evidence="5">
    <location>
        <begin position="557"/>
        <end position="584"/>
    </location>
</feature>
<evidence type="ECO:0000256" key="2">
    <source>
        <dbReference type="ARBA" id="ARBA00022729"/>
    </source>
</evidence>
<keyword evidence="8" id="KW-1185">Reference proteome</keyword>
<reference evidence="7 8" key="1">
    <citation type="submission" date="2019-09" db="EMBL/GenBank/DDBJ databases">
        <title>Bird 10,000 Genomes (B10K) Project - Family phase.</title>
        <authorList>
            <person name="Zhang G."/>
        </authorList>
    </citation>
    <scope>NUCLEOTIDE SEQUENCE [LARGE SCALE GENOMIC DNA]</scope>
    <source>
        <strain evidence="7">B10K-MSB-37135</strain>
        <tissue evidence="7">Heart</tissue>
    </source>
</reference>
<dbReference type="AlphaFoldDB" id="A0A7K4L5X8"/>
<evidence type="ECO:0000313" key="8">
    <source>
        <dbReference type="Proteomes" id="UP000534426"/>
    </source>
</evidence>
<feature type="domain" description="Sushi" evidence="6">
    <location>
        <begin position="23"/>
        <end position="88"/>
    </location>
</feature>